<reference evidence="1 2" key="1">
    <citation type="submission" date="2019-11" db="EMBL/GenBank/DDBJ databases">
        <title>Whole-genome sequence of Rhodoplanes serenus DSM 18633, type strain.</title>
        <authorList>
            <person name="Kyndt J.A."/>
            <person name="Meyer T.E."/>
        </authorList>
    </citation>
    <scope>NUCLEOTIDE SEQUENCE [LARGE SCALE GENOMIC DNA]</scope>
    <source>
        <strain evidence="1 2">DSM 18633</strain>
    </source>
</reference>
<dbReference type="PIRSF" id="PIRSF032064">
    <property type="entry name" value="UCP032064"/>
    <property type="match status" value="1"/>
</dbReference>
<comment type="caution">
    <text evidence="1">The sequence shown here is derived from an EMBL/GenBank/DDBJ whole genome shotgun (WGS) entry which is preliminary data.</text>
</comment>
<gene>
    <name evidence="1" type="ORF">GJ689_11040</name>
</gene>
<dbReference type="InterPro" id="IPR010593">
    <property type="entry name" value="DUF1159"/>
</dbReference>
<evidence type="ECO:0000313" key="2">
    <source>
        <dbReference type="Proteomes" id="UP000438991"/>
    </source>
</evidence>
<protein>
    <submittedName>
        <fullName evidence="1">DUF721 domain-containing protein</fullName>
    </submittedName>
</protein>
<organism evidence="1 2">
    <name type="scientific">Rhodoplanes serenus</name>
    <dbReference type="NCBI Taxonomy" id="200615"/>
    <lineage>
        <taxon>Bacteria</taxon>
        <taxon>Pseudomonadati</taxon>
        <taxon>Pseudomonadota</taxon>
        <taxon>Alphaproteobacteria</taxon>
        <taxon>Hyphomicrobiales</taxon>
        <taxon>Nitrobacteraceae</taxon>
        <taxon>Rhodoplanes</taxon>
    </lineage>
</organism>
<dbReference type="AlphaFoldDB" id="A0A9X4XND6"/>
<sequence length="158" mass="17216">MNKPARSRPRPLADLVGPCLSPAFRRRGFATAEIVTHWDDIVGAEVAAIAEPMKIEWPRSRDGEAPEPATLVLRVEGPAAIEVQHMAGVIVARLNQFFGWPAIGRLALRQAPLQRRTRRRPRPTLDPVAVAAVADSLAVTDDRLRAALARLGAAVRRG</sequence>
<proteinExistence type="predicted"/>
<dbReference type="EMBL" id="WNKV01000007">
    <property type="protein sequence ID" value="MTW16739.1"/>
    <property type="molecule type" value="Genomic_DNA"/>
</dbReference>
<dbReference type="Proteomes" id="UP000438991">
    <property type="component" value="Unassembled WGS sequence"/>
</dbReference>
<dbReference type="RefSeq" id="WP_155479636.1">
    <property type="nucleotide sequence ID" value="NZ_WNKV01000007.1"/>
</dbReference>
<accession>A0A9X4XND6</accession>
<dbReference type="InterPro" id="IPR007922">
    <property type="entry name" value="DciA-like"/>
</dbReference>
<evidence type="ECO:0000313" key="1">
    <source>
        <dbReference type="EMBL" id="MTW16739.1"/>
    </source>
</evidence>
<name>A0A9X4XND6_9BRAD</name>
<dbReference type="Pfam" id="PF05258">
    <property type="entry name" value="DciA"/>
    <property type="match status" value="1"/>
</dbReference>